<feature type="domain" description="Potassium channel" evidence="10">
    <location>
        <begin position="523"/>
        <end position="595"/>
    </location>
</feature>
<feature type="coiled-coil region" evidence="8">
    <location>
        <begin position="1214"/>
        <end position="1251"/>
    </location>
</feature>
<feature type="compositionally biased region" description="Low complexity" evidence="9">
    <location>
        <begin position="1442"/>
        <end position="1458"/>
    </location>
</feature>
<evidence type="ECO:0000313" key="11">
    <source>
        <dbReference type="EMBL" id="KAJ3126589.1"/>
    </source>
</evidence>
<keyword evidence="12" id="KW-1185">Reference proteome</keyword>
<dbReference type="InterPro" id="IPR013099">
    <property type="entry name" value="K_chnl_dom"/>
</dbReference>
<evidence type="ECO:0000256" key="8">
    <source>
        <dbReference type="SAM" id="Coils"/>
    </source>
</evidence>
<dbReference type="GO" id="GO:0022841">
    <property type="term" value="F:potassium ion leak channel activity"/>
    <property type="evidence" value="ECO:0007669"/>
    <property type="project" value="TreeGrafter"/>
</dbReference>
<name>A0AAD5XDX1_9FUNG</name>
<feature type="compositionally biased region" description="Basic and acidic residues" evidence="9">
    <location>
        <begin position="1352"/>
        <end position="1362"/>
    </location>
</feature>
<dbReference type="InterPro" id="IPR003280">
    <property type="entry name" value="2pore_dom_K_chnl"/>
</dbReference>
<feature type="compositionally biased region" description="Polar residues" evidence="9">
    <location>
        <begin position="1333"/>
        <end position="1344"/>
    </location>
</feature>
<dbReference type="GO" id="GO:0030322">
    <property type="term" value="P:stabilization of membrane potential"/>
    <property type="evidence" value="ECO:0007669"/>
    <property type="project" value="TreeGrafter"/>
</dbReference>
<evidence type="ECO:0000256" key="1">
    <source>
        <dbReference type="ARBA" id="ARBA00004141"/>
    </source>
</evidence>
<keyword evidence="3" id="KW-0812">Transmembrane</keyword>
<evidence type="ECO:0000256" key="2">
    <source>
        <dbReference type="ARBA" id="ARBA00022448"/>
    </source>
</evidence>
<comment type="subcellular location">
    <subcellularLocation>
        <location evidence="1">Membrane</location>
        <topology evidence="1">Multi-pass membrane protein</topology>
    </subcellularLocation>
</comment>
<evidence type="ECO:0000259" key="10">
    <source>
        <dbReference type="Pfam" id="PF07885"/>
    </source>
</evidence>
<sequence>MLIASIRNFLLRGIRDVRRRAAERKRRRMERKQRLAIIIQEERRILEEQKRIDAEAHQQLLSHHSGSSITWHGTTMAGKNLAAAAKALGSQTSSKIRYNQDKENVTASLSSFTLSTKPLQKRNSESALKNLFGIDVHNRNTINDHGGSSHNQQTNTSITLTGTSLPLSGAARASSPLPGLEFPPLPIPDSHPPQLLVSQTYYRTRSFGNLESLNSKPTMPVKSIIANPTISMNQLRPNSRPNTPMRGTTTNGTSGLIGGPSGSGGGGSSAGSLANFAEYDFGFPVIRTDTVDSTLEAALELGYSVDNLATESEDDGGRMETKVDRKKGAAEAALKELGTAKQRATALFQRSGSTKGRGDKRGTVLTRNPTVGSKWGGIFSSRADEDLLNFDRRGSTAEILDVGSGFSSAEEDFDVGYHYFQSEISLQPLRKVAVAEKEKNGSGVTLSMGLNNNQENYNNDDEDDGDEHEGQEENSNVDNSSKKKGTKNGNQQKKWWRRMKLLVRIHAFIDSNSDTLAVAVAVFSTLFGASAFLCLTEGDWSYIDAVYFTYSLITTTGYGDIYPETGWGRTIVIIMIFLELGLWAYAVSTIVARIQAARVGAVARRIHDEKVARRESNIEPKTVNGISIFTKSSEIGEFGDESADLEAFLASNQEEEIEEKDRQQEQEKQHQLSFSSVLFEHSRNRSISENEVKEDEEDEITTRTIAKASKQFNNDDDDNDDGKKYGISTMTRSFSDVDPVTRAVIDLIQNRDAGSNDAHQNMKLLTHILNFRPTDQQFFDTSDFEFQDDDAAEPKKQRNTDSTKAPLLDAQDNIIDEKIVELLKGYGNDNLAVAALTDRAEHQKELDDILNIRDQLDDIIESGKKVTPTTSDTIAQDIHDATAFVVEEIGEIQTEFAEALSKDDDSHINEVIQRCEGLKSTCTTSFSAIANILQNEDFDNGVAEVFENINLSLAAFQEIISSRNRSGNDESKIRVASNIVEIESGGISDTDSACDGVISTQGSSNHRTTSHLMMNPADFMEKISGMDYAYAQTRDIEETNFKNGDNDAKYKISDKATKATVTDNPVISIVEYESRISEMAKMMDMATSGLNVESKRQSEIVSSLKTLQSKTANEQKSRRQQLNEYEHQHEKLMFMKDKLGALRDVASKQPGGLRGIDRLKRMQAIEQEWVDFKTREDKEEGGNDAGFLQLPHSDHLQNLIEERRDSSLEKVAALVQYQHDLQGQEDEVYRLRQQLDELRRAKAILDEKKNLLATVLETHGNFEQTSQEGNEAGVKRISDLMNFFGLNSNAQVDEIKENDVPMSEDGQEEEDVKLSELEEKLEIIRKQQDDMKSLSSFTEQSRTNTLKKHTQFKQEAEVKSDAENNSSIEIDVEQLLAKLLENSVKEKVEEHFKSTKENSLRTPFEAQSIAAQSIANWNGTKQMKGIPGVIKSKDSESRSNGKKTFQSKKSSQKSNSYSAETKITGNPFELQESRLNERLQDVWNGNMTGYEDIEVETFGDLCCKSNSCVNKKNRSGRYDCEFDDELSAITPSQKSPIKPLIANLTSSQTSGLDSINEIQIRETSSKIEEGIAQITEQMVQIKQTDVDFSKPEQIRSFTELFSSLSNQLNQFLEARETISQFKFNCKKPEEISYTKSEISPLKREATQYESNLNFLKSKSQHAKNILENPVTVAEAFNELDKLIYSRGNPIESVENDTGNDPVENDDEIGDWERTLDAKMDKRAVSGDNGKKSYAWVEAAEVDEIEVEHLKRANDIVEMRLKESVDAMTRQPSETTVGHRFERHTKE</sequence>
<evidence type="ECO:0000256" key="3">
    <source>
        <dbReference type="ARBA" id="ARBA00022692"/>
    </source>
</evidence>
<keyword evidence="4" id="KW-1133">Transmembrane helix</keyword>
<organism evidence="11 12">
    <name type="scientific">Physocladia obscura</name>
    <dbReference type="NCBI Taxonomy" id="109957"/>
    <lineage>
        <taxon>Eukaryota</taxon>
        <taxon>Fungi</taxon>
        <taxon>Fungi incertae sedis</taxon>
        <taxon>Chytridiomycota</taxon>
        <taxon>Chytridiomycota incertae sedis</taxon>
        <taxon>Chytridiomycetes</taxon>
        <taxon>Chytridiales</taxon>
        <taxon>Chytriomycetaceae</taxon>
        <taxon>Physocladia</taxon>
    </lineage>
</organism>
<protein>
    <recommendedName>
        <fullName evidence="10">Potassium channel domain-containing protein</fullName>
    </recommendedName>
</protein>
<feature type="region of interest" description="Disordered" evidence="9">
    <location>
        <begin position="1422"/>
        <end position="1469"/>
    </location>
</feature>
<feature type="region of interest" description="Disordered" evidence="9">
    <location>
        <begin position="1764"/>
        <end position="1786"/>
    </location>
</feature>
<dbReference type="Proteomes" id="UP001211907">
    <property type="component" value="Unassembled WGS sequence"/>
</dbReference>
<keyword evidence="8" id="KW-0175">Coiled coil</keyword>
<feature type="compositionally biased region" description="Acidic residues" evidence="9">
    <location>
        <begin position="458"/>
        <end position="472"/>
    </location>
</feature>
<comment type="caution">
    <text evidence="11">The sequence shown here is derived from an EMBL/GenBank/DDBJ whole genome shotgun (WGS) entry which is preliminary data.</text>
</comment>
<feature type="region of interest" description="Disordered" evidence="9">
    <location>
        <begin position="1332"/>
        <end position="1363"/>
    </location>
</feature>
<feature type="compositionally biased region" description="Basic and acidic residues" evidence="9">
    <location>
        <begin position="1776"/>
        <end position="1786"/>
    </location>
</feature>
<feature type="compositionally biased region" description="Basic and acidic residues" evidence="9">
    <location>
        <begin position="659"/>
        <end position="670"/>
    </location>
</feature>
<dbReference type="GO" id="GO:0015271">
    <property type="term" value="F:outward rectifier potassium channel activity"/>
    <property type="evidence" value="ECO:0007669"/>
    <property type="project" value="TreeGrafter"/>
</dbReference>
<keyword evidence="6" id="KW-0472">Membrane</keyword>
<evidence type="ECO:0000313" key="12">
    <source>
        <dbReference type="Proteomes" id="UP001211907"/>
    </source>
</evidence>
<keyword evidence="5" id="KW-0406">Ion transport</keyword>
<dbReference type="EMBL" id="JADGJH010000551">
    <property type="protein sequence ID" value="KAJ3126589.1"/>
    <property type="molecule type" value="Genomic_DNA"/>
</dbReference>
<dbReference type="Pfam" id="PF07885">
    <property type="entry name" value="Ion_trans_2"/>
    <property type="match status" value="1"/>
</dbReference>
<accession>A0AAD5XDX1</accession>
<dbReference type="GO" id="GO:0005886">
    <property type="term" value="C:plasma membrane"/>
    <property type="evidence" value="ECO:0007669"/>
    <property type="project" value="TreeGrafter"/>
</dbReference>
<dbReference type="SUPFAM" id="SSF81324">
    <property type="entry name" value="Voltage-gated potassium channels"/>
    <property type="match status" value="1"/>
</dbReference>
<evidence type="ECO:0000256" key="5">
    <source>
        <dbReference type="ARBA" id="ARBA00023065"/>
    </source>
</evidence>
<keyword evidence="2" id="KW-0813">Transport</keyword>
<feature type="region of interest" description="Disordered" evidence="9">
    <location>
        <begin position="443"/>
        <end position="492"/>
    </location>
</feature>
<evidence type="ECO:0000256" key="7">
    <source>
        <dbReference type="ARBA" id="ARBA00023303"/>
    </source>
</evidence>
<keyword evidence="7" id="KW-0407">Ion channel</keyword>
<dbReference type="PANTHER" id="PTHR11003">
    <property type="entry name" value="POTASSIUM CHANNEL, SUBFAMILY K"/>
    <property type="match status" value="1"/>
</dbReference>
<proteinExistence type="predicted"/>
<dbReference type="PANTHER" id="PTHR11003:SF291">
    <property type="entry name" value="IP11374P"/>
    <property type="match status" value="1"/>
</dbReference>
<feature type="region of interest" description="Disordered" evidence="9">
    <location>
        <begin position="654"/>
        <end position="675"/>
    </location>
</feature>
<evidence type="ECO:0000256" key="4">
    <source>
        <dbReference type="ARBA" id="ARBA00022989"/>
    </source>
</evidence>
<dbReference type="Gene3D" id="1.10.287.70">
    <property type="match status" value="1"/>
</dbReference>
<gene>
    <name evidence="11" type="ORF">HK100_010183</name>
</gene>
<evidence type="ECO:0000256" key="9">
    <source>
        <dbReference type="SAM" id="MobiDB-lite"/>
    </source>
</evidence>
<evidence type="ECO:0000256" key="6">
    <source>
        <dbReference type="ARBA" id="ARBA00023136"/>
    </source>
</evidence>
<reference evidence="11" key="1">
    <citation type="submission" date="2020-05" db="EMBL/GenBank/DDBJ databases">
        <title>Phylogenomic resolution of chytrid fungi.</title>
        <authorList>
            <person name="Stajich J.E."/>
            <person name="Amses K."/>
            <person name="Simmons R."/>
            <person name="Seto K."/>
            <person name="Myers J."/>
            <person name="Bonds A."/>
            <person name="Quandt C.A."/>
            <person name="Barry K."/>
            <person name="Liu P."/>
            <person name="Grigoriev I."/>
            <person name="Longcore J.E."/>
            <person name="James T.Y."/>
        </authorList>
    </citation>
    <scope>NUCLEOTIDE SEQUENCE</scope>
    <source>
        <strain evidence="11">JEL0513</strain>
    </source>
</reference>